<evidence type="ECO:0000256" key="3">
    <source>
        <dbReference type="ARBA" id="ARBA00022676"/>
    </source>
</evidence>
<dbReference type="Gene3D" id="3.40.1030.10">
    <property type="entry name" value="Nucleoside phosphorylase/phosphoribosyltransferase catalytic domain"/>
    <property type="match status" value="1"/>
</dbReference>
<comment type="caution">
    <text evidence="9">Lacks conserved residue(s) required for the propagation of feature annotation.</text>
</comment>
<feature type="binding site" evidence="9">
    <location>
        <begin position="91"/>
        <end position="94"/>
    </location>
    <ligand>
        <name>5-phospho-alpha-D-ribose 1-diphosphate</name>
        <dbReference type="ChEBI" id="CHEBI:58017"/>
    </ligand>
</feature>
<feature type="domain" description="Glycosyl transferase family 3" evidence="10">
    <location>
        <begin position="75"/>
        <end position="326"/>
    </location>
</feature>
<keyword evidence="9" id="KW-0460">Magnesium</keyword>
<evidence type="ECO:0000256" key="8">
    <source>
        <dbReference type="ARBA" id="ARBA00061188"/>
    </source>
</evidence>
<accession>A0A1B1Z5H8</accession>
<evidence type="ECO:0000256" key="5">
    <source>
        <dbReference type="ARBA" id="ARBA00022822"/>
    </source>
</evidence>
<feature type="binding site" evidence="9">
    <location>
        <position position="81"/>
    </location>
    <ligand>
        <name>5-phospho-alpha-D-ribose 1-diphosphate</name>
        <dbReference type="ChEBI" id="CHEBI:58017"/>
    </ligand>
</feature>
<dbReference type="GO" id="GO:0005829">
    <property type="term" value="C:cytosol"/>
    <property type="evidence" value="ECO:0007669"/>
    <property type="project" value="TreeGrafter"/>
</dbReference>
<dbReference type="InterPro" id="IPR017459">
    <property type="entry name" value="Glycosyl_Trfase_fam3_N_dom"/>
</dbReference>
<feature type="binding site" evidence="9">
    <location>
        <begin position="84"/>
        <end position="85"/>
    </location>
    <ligand>
        <name>5-phospho-alpha-D-ribose 1-diphosphate</name>
        <dbReference type="ChEBI" id="CHEBI:58017"/>
    </ligand>
</feature>
<dbReference type="GO" id="GO:0000162">
    <property type="term" value="P:L-tryptophan biosynthetic process"/>
    <property type="evidence" value="ECO:0007669"/>
    <property type="project" value="UniProtKB-UniRule"/>
</dbReference>
<keyword evidence="2 9" id="KW-0028">Amino-acid biosynthesis</keyword>
<comment type="similarity">
    <text evidence="8">In the C-terminal section; belongs to the anthranilate phosphoribosyltransferase family.</text>
</comment>
<keyword evidence="4 9" id="KW-0808">Transferase</keyword>
<comment type="cofactor">
    <cofactor evidence="9">
        <name>Mg(2+)</name>
        <dbReference type="ChEBI" id="CHEBI:18420"/>
    </cofactor>
    <text evidence="9">Binds 2 magnesium ions per monomer.</text>
</comment>
<dbReference type="KEGG" id="far:ABE41_011820"/>
<dbReference type="InterPro" id="IPR035902">
    <property type="entry name" value="Nuc_phospho_transferase"/>
</dbReference>
<keyword evidence="3 9" id="KW-0328">Glycosyltransferase</keyword>
<dbReference type="NCBIfam" id="TIGR01245">
    <property type="entry name" value="trpD"/>
    <property type="match status" value="1"/>
</dbReference>
<feature type="binding site" evidence="9">
    <location>
        <position position="167"/>
    </location>
    <ligand>
        <name>anthranilate</name>
        <dbReference type="ChEBI" id="CHEBI:16567"/>
        <label>2</label>
    </ligand>
</feature>
<reference evidence="12 13" key="1">
    <citation type="submission" date="2016-08" db="EMBL/GenBank/DDBJ databases">
        <title>Complete genome sequence of Fictibacillus arsenicus G25-54, a strain with toxicity to nematodes and a potential arsenic-resistance activity.</title>
        <authorList>
            <person name="Zheng Z."/>
        </authorList>
    </citation>
    <scope>NUCLEOTIDE SEQUENCE [LARGE SCALE GENOMIC DNA]</scope>
    <source>
        <strain evidence="12 13">G25-54</strain>
    </source>
</reference>
<dbReference type="AlphaFoldDB" id="A0A1B1Z5H8"/>
<protein>
    <recommendedName>
        <fullName evidence="9">Anthranilate phosphoribosyltransferase</fullName>
        <ecNumber evidence="9">2.4.2.18</ecNumber>
    </recommendedName>
</protein>
<dbReference type="PANTHER" id="PTHR43285:SF2">
    <property type="entry name" value="ANTHRANILATE PHOSPHORIBOSYLTRANSFERASE"/>
    <property type="match status" value="1"/>
</dbReference>
<comment type="similarity">
    <text evidence="9">Belongs to the anthranilate phosphoribosyltransferase family.</text>
</comment>
<feature type="binding site" evidence="9">
    <location>
        <position position="121"/>
    </location>
    <ligand>
        <name>5-phospho-alpha-D-ribose 1-diphosphate</name>
        <dbReference type="ChEBI" id="CHEBI:58017"/>
    </ligand>
</feature>
<keyword evidence="6 9" id="KW-0057">Aromatic amino acid biosynthesis</keyword>
<comment type="function">
    <text evidence="9">Catalyzes the transfer of the phosphoribosyl group of 5-phosphorylribose-1-pyrophosphate (PRPP) to anthranilate to yield N-(5'-phosphoribosyl)-anthranilate (PRA).</text>
</comment>
<dbReference type="STRING" id="255247.ABE41_011820"/>
<sequence length="342" mass="37118">MIQSLNKKLVKNETMTENEAFYFMESLVNGRVTDAEAISILSIMSYRGETAQEITGFVKAIRKLSKQVSRRCPDEIMDTCGTGGDGASTFNISTAVSIILSSLGIKVAKHGNKAVTSKSGSSDVLEALGIKVATNSYEANLQLNKYDIAFLHAPYFHPSLKKVAHLRRQLSFRTIFNIIGPLVNPMSPSYQLIGVSDENAAAAMAEAIKILGIKKALLVTGKDGLDECSITGETKMFLVEKGEITEFSYTPEEAGLKRGSLKDITVNDKQESAELITAILKGQGNESAKNIVILNAAAALFASNRVHGIREGVEVIENCLRSGKAYKHLLSINKEEEKVLVN</sequence>
<dbReference type="InterPro" id="IPR005940">
    <property type="entry name" value="Anthranilate_Pribosyl_Tfrase"/>
</dbReference>
<feature type="binding site" evidence="9">
    <location>
        <position position="226"/>
    </location>
    <ligand>
        <name>Mg(2+)</name>
        <dbReference type="ChEBI" id="CHEBI:18420"/>
        <label>2</label>
    </ligand>
</feature>
<evidence type="ECO:0000256" key="7">
    <source>
        <dbReference type="ARBA" id="ARBA00052328"/>
    </source>
</evidence>
<dbReference type="SUPFAM" id="SSF52418">
    <property type="entry name" value="Nucleoside phosphorylase/phosphoribosyltransferase catalytic domain"/>
    <property type="match status" value="1"/>
</dbReference>
<dbReference type="Proteomes" id="UP000077412">
    <property type="component" value="Chromosome"/>
</dbReference>
<evidence type="ECO:0000259" key="10">
    <source>
        <dbReference type="Pfam" id="PF00591"/>
    </source>
</evidence>
<evidence type="ECO:0000313" key="12">
    <source>
        <dbReference type="EMBL" id="ANX12698.1"/>
    </source>
</evidence>
<feature type="binding site" evidence="9">
    <location>
        <position position="89"/>
    </location>
    <ligand>
        <name>5-phospho-alpha-D-ribose 1-diphosphate</name>
        <dbReference type="ChEBI" id="CHEBI:58017"/>
    </ligand>
</feature>
<comment type="catalytic activity">
    <reaction evidence="7 9">
        <text>N-(5-phospho-beta-D-ribosyl)anthranilate + diphosphate = 5-phospho-alpha-D-ribose 1-diphosphate + anthranilate</text>
        <dbReference type="Rhea" id="RHEA:11768"/>
        <dbReference type="ChEBI" id="CHEBI:16567"/>
        <dbReference type="ChEBI" id="CHEBI:18277"/>
        <dbReference type="ChEBI" id="CHEBI:33019"/>
        <dbReference type="ChEBI" id="CHEBI:58017"/>
        <dbReference type="EC" id="2.4.2.18"/>
    </reaction>
</comment>
<proteinExistence type="inferred from homology"/>
<gene>
    <name evidence="9" type="primary">trpD</name>
    <name evidence="12" type="ORF">ABE41_011820</name>
</gene>
<evidence type="ECO:0000256" key="2">
    <source>
        <dbReference type="ARBA" id="ARBA00022605"/>
    </source>
</evidence>
<organism evidence="12 13">
    <name type="scientific">Fictibacillus arsenicus</name>
    <dbReference type="NCBI Taxonomy" id="255247"/>
    <lineage>
        <taxon>Bacteria</taxon>
        <taxon>Bacillati</taxon>
        <taxon>Bacillota</taxon>
        <taxon>Bacilli</taxon>
        <taxon>Bacillales</taxon>
        <taxon>Fictibacillaceae</taxon>
        <taxon>Fictibacillus</taxon>
    </lineage>
</organism>
<dbReference type="EC" id="2.4.2.18" evidence="9"/>
<keyword evidence="9" id="KW-0479">Metal-binding</keyword>
<dbReference type="FunFam" id="3.40.1030.10:FF:000002">
    <property type="entry name" value="Anthranilate phosphoribosyltransferase"/>
    <property type="match status" value="1"/>
</dbReference>
<dbReference type="InterPro" id="IPR000312">
    <property type="entry name" value="Glycosyl_Trfase_fam3"/>
</dbReference>
<comment type="subunit">
    <text evidence="9">Homodimer.</text>
</comment>
<feature type="binding site" evidence="9">
    <location>
        <begin position="109"/>
        <end position="117"/>
    </location>
    <ligand>
        <name>5-phospho-alpha-D-ribose 1-diphosphate</name>
        <dbReference type="ChEBI" id="CHEBI:58017"/>
    </ligand>
</feature>
<evidence type="ECO:0000313" key="13">
    <source>
        <dbReference type="Proteomes" id="UP000077412"/>
    </source>
</evidence>
<dbReference type="Pfam" id="PF00591">
    <property type="entry name" value="Glycos_transf_3"/>
    <property type="match status" value="1"/>
</dbReference>
<dbReference type="EMBL" id="CP016761">
    <property type="protein sequence ID" value="ANX12698.1"/>
    <property type="molecule type" value="Genomic_DNA"/>
</dbReference>
<dbReference type="PANTHER" id="PTHR43285">
    <property type="entry name" value="ANTHRANILATE PHOSPHORIBOSYLTRANSFERASE"/>
    <property type="match status" value="1"/>
</dbReference>
<feature type="domain" description="Glycosyl transferase family 3 N-terminal" evidence="11">
    <location>
        <begin position="5"/>
        <end position="63"/>
    </location>
</feature>
<dbReference type="HAMAP" id="MF_00211">
    <property type="entry name" value="TrpD"/>
    <property type="match status" value="1"/>
</dbReference>
<dbReference type="Gene3D" id="1.20.970.10">
    <property type="entry name" value="Transferase, Pyrimidine Nucleoside Phosphorylase, Chain C"/>
    <property type="match status" value="1"/>
</dbReference>
<feature type="binding site" evidence="9">
    <location>
        <position position="93"/>
    </location>
    <ligand>
        <name>Mg(2+)</name>
        <dbReference type="ChEBI" id="CHEBI:18420"/>
        <label>1</label>
    </ligand>
</feature>
<evidence type="ECO:0000259" key="11">
    <source>
        <dbReference type="Pfam" id="PF02885"/>
    </source>
</evidence>
<evidence type="ECO:0000256" key="9">
    <source>
        <dbReference type="HAMAP-Rule" id="MF_00211"/>
    </source>
</evidence>
<feature type="binding site" evidence="9">
    <location>
        <position position="227"/>
    </location>
    <ligand>
        <name>Mg(2+)</name>
        <dbReference type="ChEBI" id="CHEBI:18420"/>
        <label>1</label>
    </ligand>
</feature>
<dbReference type="GO" id="GO:0004048">
    <property type="term" value="F:anthranilate phosphoribosyltransferase activity"/>
    <property type="evidence" value="ECO:0007669"/>
    <property type="project" value="UniProtKB-UniRule"/>
</dbReference>
<dbReference type="SUPFAM" id="SSF47648">
    <property type="entry name" value="Nucleoside phosphorylase/phosphoribosyltransferase N-terminal domain"/>
    <property type="match status" value="1"/>
</dbReference>
<comment type="pathway">
    <text evidence="1 9">Amino-acid biosynthesis; L-tryptophan biosynthesis; L-tryptophan from chorismate: step 2/5.</text>
</comment>
<dbReference type="Pfam" id="PF02885">
    <property type="entry name" value="Glycos_trans_3N"/>
    <property type="match status" value="1"/>
</dbReference>
<evidence type="ECO:0000256" key="1">
    <source>
        <dbReference type="ARBA" id="ARBA00004907"/>
    </source>
</evidence>
<keyword evidence="5 9" id="KW-0822">Tryptophan biosynthesis</keyword>
<dbReference type="OrthoDB" id="9806430at2"/>
<dbReference type="InterPro" id="IPR036320">
    <property type="entry name" value="Glycosyl_Trfase_fam3_N_dom_sf"/>
</dbReference>
<feature type="binding site" evidence="9">
    <location>
        <position position="112"/>
    </location>
    <ligand>
        <name>anthranilate</name>
        <dbReference type="ChEBI" id="CHEBI:16567"/>
        <label>1</label>
    </ligand>
</feature>
<evidence type="ECO:0000256" key="4">
    <source>
        <dbReference type="ARBA" id="ARBA00022679"/>
    </source>
</evidence>
<feature type="binding site" evidence="9">
    <location>
        <position position="227"/>
    </location>
    <ligand>
        <name>Mg(2+)</name>
        <dbReference type="ChEBI" id="CHEBI:18420"/>
        <label>2</label>
    </ligand>
</feature>
<name>A0A1B1Z5H8_9BACL</name>
<dbReference type="RefSeq" id="WP_066290456.1">
    <property type="nucleotide sequence ID" value="NZ_CP016761.1"/>
</dbReference>
<dbReference type="UniPathway" id="UPA00035">
    <property type="reaction ID" value="UER00041"/>
</dbReference>
<evidence type="ECO:0000256" key="6">
    <source>
        <dbReference type="ARBA" id="ARBA00023141"/>
    </source>
</evidence>
<dbReference type="GO" id="GO:0000287">
    <property type="term" value="F:magnesium ion binding"/>
    <property type="evidence" value="ECO:0007669"/>
    <property type="project" value="UniProtKB-UniRule"/>
</dbReference>
<feature type="binding site" evidence="9">
    <location>
        <position position="81"/>
    </location>
    <ligand>
        <name>anthranilate</name>
        <dbReference type="ChEBI" id="CHEBI:16567"/>
        <label>1</label>
    </ligand>
</feature>
<keyword evidence="13" id="KW-1185">Reference proteome</keyword>